<evidence type="ECO:0000256" key="6">
    <source>
        <dbReference type="PROSITE-ProRule" id="PRU00175"/>
    </source>
</evidence>
<protein>
    <recommendedName>
        <fullName evidence="2">RING-type E3 ubiquitin transferase</fullName>
        <ecNumber evidence="2">2.3.2.27</ecNumber>
    </recommendedName>
</protein>
<evidence type="ECO:0000256" key="2">
    <source>
        <dbReference type="ARBA" id="ARBA00012483"/>
    </source>
</evidence>
<dbReference type="Proteomes" id="UP000467840">
    <property type="component" value="Chromosome 15"/>
</dbReference>
<evidence type="ECO:0000259" key="7">
    <source>
        <dbReference type="PROSITE" id="PS50089"/>
    </source>
</evidence>
<dbReference type="InterPro" id="IPR001841">
    <property type="entry name" value="Znf_RING"/>
</dbReference>
<dbReference type="AlphaFoldDB" id="A0A6A6MMJ5"/>
<sequence>MEDQLSAPMVRMNFILFHIYKGYVQLPDFPDPIILSQEILRVQRCIEVPACDYPNSASNLTCETLTAMGLPRYIHEHVLSQVCPDVMFLLEISGYTTSASVNTYMTQVHWREYDHRNPYVINLLMGVGIRLPIPASKSSIDGLTRLVFRIGNQDSKNCTVCMEDFKDGDDLIQMPCSHLYHEDCIVKWLMSSHLCPLCRHQMPTIQLQEPCQTSTRWEEGFMHYWKSVKATATPSLKSGHDPG</sequence>
<evidence type="ECO:0000313" key="9">
    <source>
        <dbReference type="Proteomes" id="UP000467840"/>
    </source>
</evidence>
<evidence type="ECO:0000256" key="4">
    <source>
        <dbReference type="ARBA" id="ARBA00022771"/>
    </source>
</evidence>
<evidence type="ECO:0000256" key="3">
    <source>
        <dbReference type="ARBA" id="ARBA00022723"/>
    </source>
</evidence>
<evidence type="ECO:0000256" key="5">
    <source>
        <dbReference type="ARBA" id="ARBA00022833"/>
    </source>
</evidence>
<dbReference type="PROSITE" id="PS50089">
    <property type="entry name" value="ZF_RING_2"/>
    <property type="match status" value="1"/>
</dbReference>
<dbReference type="GO" id="GO:0016567">
    <property type="term" value="P:protein ubiquitination"/>
    <property type="evidence" value="ECO:0007669"/>
    <property type="project" value="TreeGrafter"/>
</dbReference>
<proteinExistence type="predicted"/>
<evidence type="ECO:0000313" key="8">
    <source>
        <dbReference type="EMBL" id="KAF2313416.1"/>
    </source>
</evidence>
<comment type="caution">
    <text evidence="8">The sequence shown here is derived from an EMBL/GenBank/DDBJ whole genome shotgun (WGS) entry which is preliminary data.</text>
</comment>
<dbReference type="GO" id="GO:0005737">
    <property type="term" value="C:cytoplasm"/>
    <property type="evidence" value="ECO:0007669"/>
    <property type="project" value="TreeGrafter"/>
</dbReference>
<reference evidence="8 9" key="1">
    <citation type="journal article" date="2020" name="Mol. Plant">
        <title>The Chromosome-Based Rubber Tree Genome Provides New Insights into Spurge Genome Evolution and Rubber Biosynthesis.</title>
        <authorList>
            <person name="Liu J."/>
            <person name="Shi C."/>
            <person name="Shi C.C."/>
            <person name="Li W."/>
            <person name="Zhang Q.J."/>
            <person name="Zhang Y."/>
            <person name="Li K."/>
            <person name="Lu H.F."/>
            <person name="Shi C."/>
            <person name="Zhu S.T."/>
            <person name="Xiao Z.Y."/>
            <person name="Nan H."/>
            <person name="Yue Y."/>
            <person name="Zhu X.G."/>
            <person name="Wu Y."/>
            <person name="Hong X.N."/>
            <person name="Fan G.Y."/>
            <person name="Tong Y."/>
            <person name="Zhang D."/>
            <person name="Mao C.L."/>
            <person name="Liu Y.L."/>
            <person name="Hao S.J."/>
            <person name="Liu W.Q."/>
            <person name="Lv M.Q."/>
            <person name="Zhang H.B."/>
            <person name="Liu Y."/>
            <person name="Hu-Tang G.R."/>
            <person name="Wang J.P."/>
            <person name="Wang J.H."/>
            <person name="Sun Y.H."/>
            <person name="Ni S.B."/>
            <person name="Chen W.B."/>
            <person name="Zhang X.C."/>
            <person name="Jiao Y.N."/>
            <person name="Eichler E.E."/>
            <person name="Li G.H."/>
            <person name="Liu X."/>
            <person name="Gao L.Z."/>
        </authorList>
    </citation>
    <scope>NUCLEOTIDE SEQUENCE [LARGE SCALE GENOMIC DNA]</scope>
    <source>
        <strain evidence="9">cv. GT1</strain>
        <tissue evidence="8">Leaf</tissue>
    </source>
</reference>
<evidence type="ECO:0000256" key="1">
    <source>
        <dbReference type="ARBA" id="ARBA00000900"/>
    </source>
</evidence>
<dbReference type="EMBL" id="JAAGAX010000005">
    <property type="protein sequence ID" value="KAF2313416.1"/>
    <property type="molecule type" value="Genomic_DNA"/>
</dbReference>
<organism evidence="8 9">
    <name type="scientific">Hevea brasiliensis</name>
    <name type="common">Para rubber tree</name>
    <name type="synonym">Siphonia brasiliensis</name>
    <dbReference type="NCBI Taxonomy" id="3981"/>
    <lineage>
        <taxon>Eukaryota</taxon>
        <taxon>Viridiplantae</taxon>
        <taxon>Streptophyta</taxon>
        <taxon>Embryophyta</taxon>
        <taxon>Tracheophyta</taxon>
        <taxon>Spermatophyta</taxon>
        <taxon>Magnoliopsida</taxon>
        <taxon>eudicotyledons</taxon>
        <taxon>Gunneridae</taxon>
        <taxon>Pentapetalae</taxon>
        <taxon>rosids</taxon>
        <taxon>fabids</taxon>
        <taxon>Malpighiales</taxon>
        <taxon>Euphorbiaceae</taxon>
        <taxon>Crotonoideae</taxon>
        <taxon>Micrandreae</taxon>
        <taxon>Hevea</taxon>
    </lineage>
</organism>
<keyword evidence="3" id="KW-0479">Metal-binding</keyword>
<dbReference type="Pfam" id="PF13639">
    <property type="entry name" value="zf-RING_2"/>
    <property type="match status" value="1"/>
</dbReference>
<gene>
    <name evidence="8" type="ORF">GH714_010880</name>
</gene>
<dbReference type="SMART" id="SM00184">
    <property type="entry name" value="RING"/>
    <property type="match status" value="1"/>
</dbReference>
<keyword evidence="5" id="KW-0862">Zinc</keyword>
<dbReference type="CDD" id="cd16454">
    <property type="entry name" value="RING-H2_PA-TM-RING"/>
    <property type="match status" value="1"/>
</dbReference>
<dbReference type="EC" id="2.3.2.27" evidence="2"/>
<dbReference type="GO" id="GO:0061630">
    <property type="term" value="F:ubiquitin protein ligase activity"/>
    <property type="evidence" value="ECO:0007669"/>
    <property type="project" value="UniProtKB-EC"/>
</dbReference>
<feature type="domain" description="RING-type" evidence="7">
    <location>
        <begin position="158"/>
        <end position="199"/>
    </location>
</feature>
<dbReference type="InterPro" id="IPR013083">
    <property type="entry name" value="Znf_RING/FYVE/PHD"/>
</dbReference>
<name>A0A6A6MMJ5_HEVBR</name>
<dbReference type="Gene3D" id="3.30.40.10">
    <property type="entry name" value="Zinc/RING finger domain, C3HC4 (zinc finger)"/>
    <property type="match status" value="1"/>
</dbReference>
<accession>A0A6A6MMJ5</accession>
<dbReference type="SUPFAM" id="SSF57850">
    <property type="entry name" value="RING/U-box"/>
    <property type="match status" value="1"/>
</dbReference>
<dbReference type="GO" id="GO:0008270">
    <property type="term" value="F:zinc ion binding"/>
    <property type="evidence" value="ECO:0007669"/>
    <property type="project" value="UniProtKB-KW"/>
</dbReference>
<dbReference type="PANTHER" id="PTHR15710:SF245">
    <property type="entry name" value="RING-TYPE DOMAIN-CONTAINING PROTEIN"/>
    <property type="match status" value="1"/>
</dbReference>
<keyword evidence="9" id="KW-1185">Reference proteome</keyword>
<dbReference type="PANTHER" id="PTHR15710">
    <property type="entry name" value="E3 UBIQUITIN-PROTEIN LIGASE PRAJA"/>
    <property type="match status" value="1"/>
</dbReference>
<comment type="catalytic activity">
    <reaction evidence="1">
        <text>S-ubiquitinyl-[E2 ubiquitin-conjugating enzyme]-L-cysteine + [acceptor protein]-L-lysine = [E2 ubiquitin-conjugating enzyme]-L-cysteine + N(6)-ubiquitinyl-[acceptor protein]-L-lysine.</text>
        <dbReference type="EC" id="2.3.2.27"/>
    </reaction>
</comment>
<keyword evidence="4 6" id="KW-0863">Zinc-finger</keyword>